<sequence>MAVVTVHALDAGHITIPERFFVVPNDPNVKRTVPSLSFLIQHTDAANGKITRIVFDLGIRRDLGLYHAALKSHLDSRQPVTTQPDVVASLAAGGLSHEEIDYVIFSHVHYDHVGLPRDFTSQKTKFVVGNGALDLLSGKTKHDLGKHMIFESDLLPLERTIELPPLDGADNAQFSWEPLASFPHAIDFFGDGSLYIVNAPGHLPGHINLLCKISDHASKFVCLAGDACHDVRLLSGERDIATWTDDAGKICCIHVDIQTTKETLARLYAATKDGIKVDGEDKPAEVEVVFAHDYAWEEKAKKEGRFWPGKV</sequence>
<evidence type="ECO:0000256" key="2">
    <source>
        <dbReference type="ARBA" id="ARBA00007749"/>
    </source>
</evidence>
<dbReference type="PANTHER" id="PTHR42978">
    <property type="entry name" value="QUORUM-QUENCHING LACTONASE YTNP-RELATED-RELATED"/>
    <property type="match status" value="1"/>
</dbReference>
<name>A0A0D2F9L8_9EURO</name>
<gene>
    <name evidence="6" type="ORF">PV05_05355</name>
</gene>
<keyword evidence="5" id="KW-0862">Zinc</keyword>
<keyword evidence="3" id="KW-0479">Metal-binding</keyword>
<organism evidence="6 7">
    <name type="scientific">Exophiala xenobiotica</name>
    <dbReference type="NCBI Taxonomy" id="348802"/>
    <lineage>
        <taxon>Eukaryota</taxon>
        <taxon>Fungi</taxon>
        <taxon>Dikarya</taxon>
        <taxon>Ascomycota</taxon>
        <taxon>Pezizomycotina</taxon>
        <taxon>Eurotiomycetes</taxon>
        <taxon>Chaetothyriomycetidae</taxon>
        <taxon>Chaetothyriales</taxon>
        <taxon>Herpotrichiellaceae</taxon>
        <taxon>Exophiala</taxon>
    </lineage>
</organism>
<dbReference type="Gene3D" id="3.60.15.10">
    <property type="entry name" value="Ribonuclease Z/Hydroxyacylglutathione hydrolase-like"/>
    <property type="match status" value="1"/>
</dbReference>
<evidence type="ECO:0000256" key="1">
    <source>
        <dbReference type="ARBA" id="ARBA00001947"/>
    </source>
</evidence>
<dbReference type="AlphaFoldDB" id="A0A0D2F9L8"/>
<dbReference type="OrthoDB" id="10250730at2759"/>
<comment type="cofactor">
    <cofactor evidence="1">
        <name>Zn(2+)</name>
        <dbReference type="ChEBI" id="CHEBI:29105"/>
    </cofactor>
</comment>
<protein>
    <submittedName>
        <fullName evidence="6">Uncharacterized protein</fullName>
    </submittedName>
</protein>
<keyword evidence="4" id="KW-0378">Hydrolase</keyword>
<evidence type="ECO:0000313" key="7">
    <source>
        <dbReference type="Proteomes" id="UP000054342"/>
    </source>
</evidence>
<dbReference type="InterPro" id="IPR036866">
    <property type="entry name" value="RibonucZ/Hydroxyglut_hydro"/>
</dbReference>
<evidence type="ECO:0000313" key="6">
    <source>
        <dbReference type="EMBL" id="KIW56719.1"/>
    </source>
</evidence>
<dbReference type="HOGENOM" id="CLU_030571_1_1_1"/>
<evidence type="ECO:0000256" key="4">
    <source>
        <dbReference type="ARBA" id="ARBA00022801"/>
    </source>
</evidence>
<dbReference type="GO" id="GO:0016787">
    <property type="term" value="F:hydrolase activity"/>
    <property type="evidence" value="ECO:0007669"/>
    <property type="project" value="UniProtKB-KW"/>
</dbReference>
<dbReference type="CDD" id="cd07730">
    <property type="entry name" value="metallo-hydrolase-like_MBL-fold"/>
    <property type="match status" value="1"/>
</dbReference>
<accession>A0A0D2F9L8</accession>
<reference evidence="6 7" key="1">
    <citation type="submission" date="2015-01" db="EMBL/GenBank/DDBJ databases">
        <title>The Genome Sequence of Exophiala xenobiotica CBS118157.</title>
        <authorList>
            <consortium name="The Broad Institute Genomics Platform"/>
            <person name="Cuomo C."/>
            <person name="de Hoog S."/>
            <person name="Gorbushina A."/>
            <person name="Stielow B."/>
            <person name="Teixiera M."/>
            <person name="Abouelleil A."/>
            <person name="Chapman S.B."/>
            <person name="Priest M."/>
            <person name="Young S.K."/>
            <person name="Wortman J."/>
            <person name="Nusbaum C."/>
            <person name="Birren B."/>
        </authorList>
    </citation>
    <scope>NUCLEOTIDE SEQUENCE [LARGE SCALE GENOMIC DNA]</scope>
    <source>
        <strain evidence="6 7">CBS 118157</strain>
    </source>
</reference>
<dbReference type="STRING" id="348802.A0A0D2F9L8"/>
<proteinExistence type="inferred from homology"/>
<dbReference type="RefSeq" id="XP_013317303.1">
    <property type="nucleotide sequence ID" value="XM_013461849.1"/>
</dbReference>
<dbReference type="GeneID" id="25327263"/>
<evidence type="ECO:0000256" key="3">
    <source>
        <dbReference type="ARBA" id="ARBA00022723"/>
    </source>
</evidence>
<dbReference type="Proteomes" id="UP000054342">
    <property type="component" value="Unassembled WGS sequence"/>
</dbReference>
<dbReference type="PANTHER" id="PTHR42978:SF2">
    <property type="entry name" value="102 KBASES UNSTABLE REGION: FROM 1 TO 119443"/>
    <property type="match status" value="1"/>
</dbReference>
<comment type="similarity">
    <text evidence="2">Belongs to the metallo-beta-lactamase superfamily.</text>
</comment>
<dbReference type="SUPFAM" id="SSF56281">
    <property type="entry name" value="Metallo-hydrolase/oxidoreductase"/>
    <property type="match status" value="1"/>
</dbReference>
<dbReference type="EMBL" id="KN847319">
    <property type="protein sequence ID" value="KIW56719.1"/>
    <property type="molecule type" value="Genomic_DNA"/>
</dbReference>
<keyword evidence="7" id="KW-1185">Reference proteome</keyword>
<dbReference type="InterPro" id="IPR051013">
    <property type="entry name" value="MBL_superfamily_lactonases"/>
</dbReference>
<evidence type="ECO:0000256" key="5">
    <source>
        <dbReference type="ARBA" id="ARBA00022833"/>
    </source>
</evidence>
<dbReference type="GO" id="GO:0046872">
    <property type="term" value="F:metal ion binding"/>
    <property type="evidence" value="ECO:0007669"/>
    <property type="project" value="UniProtKB-KW"/>
</dbReference>